<dbReference type="EMBL" id="JBHMEZ010000003">
    <property type="protein sequence ID" value="MFB9052649.1"/>
    <property type="molecule type" value="Genomic_DNA"/>
</dbReference>
<accession>A0ABV5EZR1</accession>
<proteinExistence type="predicted"/>
<evidence type="ECO:0000313" key="2">
    <source>
        <dbReference type="Proteomes" id="UP001589605"/>
    </source>
</evidence>
<evidence type="ECO:0000313" key="1">
    <source>
        <dbReference type="EMBL" id="MFB9052649.1"/>
    </source>
</evidence>
<keyword evidence="2" id="KW-1185">Reference proteome</keyword>
<comment type="caution">
    <text evidence="1">The sequence shown here is derived from an EMBL/GenBank/DDBJ whole genome shotgun (WGS) entry which is preliminary data.</text>
</comment>
<dbReference type="Proteomes" id="UP001589605">
    <property type="component" value="Unassembled WGS sequence"/>
</dbReference>
<organism evidence="1 2">
    <name type="scientific">Formosa undariae</name>
    <dbReference type="NCBI Taxonomy" id="1325436"/>
    <lineage>
        <taxon>Bacteria</taxon>
        <taxon>Pseudomonadati</taxon>
        <taxon>Bacteroidota</taxon>
        <taxon>Flavobacteriia</taxon>
        <taxon>Flavobacteriales</taxon>
        <taxon>Flavobacteriaceae</taxon>
        <taxon>Formosa</taxon>
    </lineage>
</organism>
<name>A0ABV5EZR1_9FLAO</name>
<dbReference type="RefSeq" id="WP_382381829.1">
    <property type="nucleotide sequence ID" value="NZ_JBHMEZ010000003.1"/>
</dbReference>
<reference evidence="1 2" key="1">
    <citation type="submission" date="2024-09" db="EMBL/GenBank/DDBJ databases">
        <authorList>
            <person name="Sun Q."/>
            <person name="Mori K."/>
        </authorList>
    </citation>
    <scope>NUCLEOTIDE SEQUENCE [LARGE SCALE GENOMIC DNA]</scope>
    <source>
        <strain evidence="1 2">CECT 8286</strain>
    </source>
</reference>
<dbReference type="InterPro" id="IPR032342">
    <property type="entry name" value="DUF4861"/>
</dbReference>
<dbReference type="Pfam" id="PF16153">
    <property type="entry name" value="DUF4861"/>
    <property type="match status" value="1"/>
</dbReference>
<dbReference type="PROSITE" id="PS51257">
    <property type="entry name" value="PROKAR_LIPOPROTEIN"/>
    <property type="match status" value="1"/>
</dbReference>
<gene>
    <name evidence="1" type="ORF">ACFFVB_06105</name>
</gene>
<protein>
    <submittedName>
        <fullName evidence="1">DUF4861 family protein</fullName>
    </submittedName>
</protein>
<sequence>MKNGILYSCIALASIFTSCDSKEKDSTIITVKNTLELTRSFETVEISKDDVTLNEGERFEDFSVQDMSTKAILTSQFVDEDLDGTVDVLLFQPEVAPKSEKQYSLVIADPSVKKDTTAYCYSRFVPERTDDYTWENNKVAFRTYGPVAQKMIEDSVPGGTLSSGIDLWLKKVEYPIINKWYARNAIKAGEYHIDYGEGLDNFHVGSSRGAGGSAVKIDTSYYISKNFTDYKTITTGPIRTSFVLSYADWDADGNTISEEKHISLDYGSNFSRFEIEVEGTDELSIGLTLHDNKGTITENVEQGWIAYWESEYFDSELGTAIVAKKDDMVASDYYVTNAKDRSNLYSQLKVNNNKVVYYAGFAWKESKQYPTKALWEKHIQEFSEKVNSPLEVSFN</sequence>